<proteinExistence type="predicted"/>
<sequence length="348" mass="39188">MAGHGGLRRPSKGVEEQIRTVLRHSEAANENSSAIAASQLELQQGQEKSKGSINDGMEKIQESYKDLGLQIGALRNDVVEIEKEIGKVRDGMFLKMESFRGKANDIGNMGEISLEKQKILLEGQSDALKGSLTDFQSQALDESLVALQRLAEFSSEQQEQLMKRKEQLHRMNGHLVEHSKSILAAQEAFESKQAAMFIVLDKLFALHSAMLLESRLMKSCLIYGLLTFVIYMFTSTKQTYEVHPWLYIGKLRLFLPSLGKLPYPSLHQSAIDFNITGCRMCVTFGIEVTLLRLTSTESDYQGKLVGYVRSTYIILGLALLLYTILTYRNYDSLNHRMLLNLIEKVDGI</sequence>
<evidence type="ECO:0000313" key="1">
    <source>
        <dbReference type="EMBL" id="KAI4320267.1"/>
    </source>
</evidence>
<dbReference type="Proteomes" id="UP001057402">
    <property type="component" value="Chromosome 10"/>
</dbReference>
<protein>
    <submittedName>
        <fullName evidence="1">Uncharacterized protein</fullName>
    </submittedName>
</protein>
<organism evidence="1 2">
    <name type="scientific">Melastoma candidum</name>
    <dbReference type="NCBI Taxonomy" id="119954"/>
    <lineage>
        <taxon>Eukaryota</taxon>
        <taxon>Viridiplantae</taxon>
        <taxon>Streptophyta</taxon>
        <taxon>Embryophyta</taxon>
        <taxon>Tracheophyta</taxon>
        <taxon>Spermatophyta</taxon>
        <taxon>Magnoliopsida</taxon>
        <taxon>eudicotyledons</taxon>
        <taxon>Gunneridae</taxon>
        <taxon>Pentapetalae</taxon>
        <taxon>rosids</taxon>
        <taxon>malvids</taxon>
        <taxon>Myrtales</taxon>
        <taxon>Melastomataceae</taxon>
        <taxon>Melastomatoideae</taxon>
        <taxon>Melastomateae</taxon>
        <taxon>Melastoma</taxon>
    </lineage>
</organism>
<gene>
    <name evidence="1" type="ORF">MLD38_033766</name>
</gene>
<reference evidence="2" key="1">
    <citation type="journal article" date="2023" name="Front. Plant Sci.">
        <title>Chromosomal-level genome assembly of Melastoma candidum provides insights into trichome evolution.</title>
        <authorList>
            <person name="Zhong Y."/>
            <person name="Wu W."/>
            <person name="Sun C."/>
            <person name="Zou P."/>
            <person name="Liu Y."/>
            <person name="Dai S."/>
            <person name="Zhou R."/>
        </authorList>
    </citation>
    <scope>NUCLEOTIDE SEQUENCE [LARGE SCALE GENOMIC DNA]</scope>
</reference>
<accession>A0ACB9M9X7</accession>
<dbReference type="EMBL" id="CM042889">
    <property type="protein sequence ID" value="KAI4320267.1"/>
    <property type="molecule type" value="Genomic_DNA"/>
</dbReference>
<comment type="caution">
    <text evidence="1">The sequence shown here is derived from an EMBL/GenBank/DDBJ whole genome shotgun (WGS) entry which is preliminary data.</text>
</comment>
<evidence type="ECO:0000313" key="2">
    <source>
        <dbReference type="Proteomes" id="UP001057402"/>
    </source>
</evidence>
<keyword evidence="2" id="KW-1185">Reference proteome</keyword>
<name>A0ACB9M9X7_9MYRT</name>